<protein>
    <submittedName>
        <fullName evidence="2">Protein kinase</fullName>
    </submittedName>
</protein>
<keyword evidence="3" id="KW-1185">Reference proteome</keyword>
<keyword evidence="2" id="KW-0418">Kinase</keyword>
<feature type="compositionally biased region" description="Low complexity" evidence="1">
    <location>
        <begin position="140"/>
        <end position="150"/>
    </location>
</feature>
<dbReference type="EMBL" id="MIGC01002270">
    <property type="protein sequence ID" value="PHJ21372.1"/>
    <property type="molecule type" value="Genomic_DNA"/>
</dbReference>
<accession>A0A2C6KZT6</accession>
<feature type="region of interest" description="Disordered" evidence="1">
    <location>
        <begin position="636"/>
        <end position="680"/>
    </location>
</feature>
<dbReference type="Proteomes" id="UP000221165">
    <property type="component" value="Unassembled WGS sequence"/>
</dbReference>
<feature type="region of interest" description="Disordered" evidence="1">
    <location>
        <begin position="73"/>
        <end position="164"/>
    </location>
</feature>
<feature type="region of interest" description="Disordered" evidence="1">
    <location>
        <begin position="435"/>
        <end position="467"/>
    </location>
</feature>
<sequence length="680" mass="73862">MHRLKLLRKLGIDDSGESVAAGTSGLSGLVPEGSSAAVSRDVTWCSGLGARHLSSQVSAAYCSGHGREFSGGGGGFSHSKGNSPRQRSSSASSCSFSSSSSFLRPGPGGLRQAAVFGESPGTLTSDNDEAISASDEESVSRGGEVVSSKSLTTASSDHPASGHSAESAFCLDMVDLRSKDDFRINYLRKLSYARVWLPRSRRTPNHQTVTIFDWDDTLLCTSFLNVCGQATDAWREVISTQLGLIQRHAKNLLELALRMGRVFIITNAMEGWVEYSCRKYLPGLLPVLQKLSIISARNRFEAAYPGEYHQWKIQAFLEVQRQLNSEVITNLISVGDSNIEMDAVHVMGKEFSQALVKTVKFRENPSPEELAKQLELVSSRFEKICLNACNLKIGLERKWVAGPAGKPARRSAEESTQAASSAGLVPFASRENVARTSGPCSYPSKSTVHLPRSPQLTPSFSAGNGGGAAELSSLGNLQLQQQFAAEQANAHLEVGEERHSPGLLRRDKKQVIQHQLCLQNPRRQAAELQGNKHPWSWEGGSDQGVCELETSGNENEQRTSFQQGQGAFAARPAKELPLRLKQKEELKMGATGTPDVLHSRHTATQTPPHRVGEQRRESNATTVHAVVTQPQCSRLQQLGKQRAVGADAGQPRRARRPPQQRQESPEVVERESATGDGSVK</sequence>
<name>A0A2C6KZT6_9APIC</name>
<reference evidence="2 3" key="1">
    <citation type="journal article" date="2017" name="Int. J. Parasitol.">
        <title>The genome of the protozoan parasite Cystoisospora suis and a reverse vaccinology approach to identify vaccine candidates.</title>
        <authorList>
            <person name="Palmieri N."/>
            <person name="Shrestha A."/>
            <person name="Ruttkowski B."/>
            <person name="Beck T."/>
            <person name="Vogl C."/>
            <person name="Tomley F."/>
            <person name="Blake D.P."/>
            <person name="Joachim A."/>
        </authorList>
    </citation>
    <scope>NUCLEOTIDE SEQUENCE [LARGE SCALE GENOMIC DNA]</scope>
    <source>
        <strain evidence="2 3">Wien I</strain>
    </source>
</reference>
<dbReference type="PANTHER" id="PTHR38899">
    <property type="entry name" value="DOMAIN OOKINETE PROTEIN, PUTATIVE-RELATED"/>
    <property type="match status" value="1"/>
</dbReference>
<feature type="region of interest" description="Disordered" evidence="1">
    <location>
        <begin position="591"/>
        <end position="622"/>
    </location>
</feature>
<dbReference type="PANTHER" id="PTHR38899:SF1">
    <property type="entry name" value="PROTEIN KINASE"/>
    <property type="match status" value="1"/>
</dbReference>
<evidence type="ECO:0000313" key="2">
    <source>
        <dbReference type="EMBL" id="PHJ21372.1"/>
    </source>
</evidence>
<feature type="compositionally biased region" description="Acidic residues" evidence="1">
    <location>
        <begin position="126"/>
        <end position="137"/>
    </location>
</feature>
<comment type="caution">
    <text evidence="2">The sequence shown here is derived from an EMBL/GenBank/DDBJ whole genome shotgun (WGS) entry which is preliminary data.</text>
</comment>
<feature type="compositionally biased region" description="Basic and acidic residues" evidence="1">
    <location>
        <begin position="663"/>
        <end position="680"/>
    </location>
</feature>
<dbReference type="GeneID" id="94428181"/>
<proteinExistence type="predicted"/>
<keyword evidence="2" id="KW-0808">Transferase</keyword>
<evidence type="ECO:0000313" key="3">
    <source>
        <dbReference type="Proteomes" id="UP000221165"/>
    </source>
</evidence>
<dbReference type="RefSeq" id="XP_067923055.1">
    <property type="nucleotide sequence ID" value="XM_068064970.1"/>
</dbReference>
<organism evidence="2 3">
    <name type="scientific">Cystoisospora suis</name>
    <dbReference type="NCBI Taxonomy" id="483139"/>
    <lineage>
        <taxon>Eukaryota</taxon>
        <taxon>Sar</taxon>
        <taxon>Alveolata</taxon>
        <taxon>Apicomplexa</taxon>
        <taxon>Conoidasida</taxon>
        <taxon>Coccidia</taxon>
        <taxon>Eucoccidiorida</taxon>
        <taxon>Eimeriorina</taxon>
        <taxon>Sarcocystidae</taxon>
        <taxon>Cystoisospora</taxon>
    </lineage>
</organism>
<feature type="compositionally biased region" description="Polar residues" evidence="1">
    <location>
        <begin position="551"/>
        <end position="565"/>
    </location>
</feature>
<feature type="region of interest" description="Disordered" evidence="1">
    <location>
        <begin position="551"/>
        <end position="575"/>
    </location>
</feature>
<gene>
    <name evidence="2" type="ORF">CSUI_004786</name>
</gene>
<feature type="compositionally biased region" description="Low complexity" evidence="1">
    <location>
        <begin position="77"/>
        <end position="101"/>
    </location>
</feature>
<feature type="compositionally biased region" description="Polar residues" evidence="1">
    <location>
        <begin position="435"/>
        <end position="447"/>
    </location>
</feature>
<dbReference type="AlphaFoldDB" id="A0A2C6KZT6"/>
<dbReference type="OrthoDB" id="166018at2759"/>
<dbReference type="VEuPathDB" id="ToxoDB:CSUI_004786"/>
<dbReference type="GO" id="GO:0016301">
    <property type="term" value="F:kinase activity"/>
    <property type="evidence" value="ECO:0007669"/>
    <property type="project" value="UniProtKB-KW"/>
</dbReference>
<evidence type="ECO:0000256" key="1">
    <source>
        <dbReference type="SAM" id="MobiDB-lite"/>
    </source>
</evidence>